<evidence type="ECO:0000256" key="1">
    <source>
        <dbReference type="ARBA" id="ARBA00006068"/>
    </source>
</evidence>
<protein>
    <submittedName>
        <fullName evidence="5">Cell envelope-related transcriptional attenuator</fullName>
    </submittedName>
</protein>
<gene>
    <name evidence="5" type="primary">lytR_2</name>
    <name evidence="5" type="ORF">ERS852407_00396</name>
</gene>
<feature type="compositionally biased region" description="Basic residues" evidence="2">
    <location>
        <begin position="12"/>
        <end position="21"/>
    </location>
</feature>
<comment type="similarity">
    <text evidence="1">Belongs to the LytR/CpsA/Psr (LCP) family.</text>
</comment>
<accession>A0A173XFC2</accession>
<feature type="transmembrane region" description="Helical" evidence="3">
    <location>
        <begin position="69"/>
        <end position="88"/>
    </location>
</feature>
<organism evidence="5 6">
    <name type="scientific">Hungatella hathewayi</name>
    <dbReference type="NCBI Taxonomy" id="154046"/>
    <lineage>
        <taxon>Bacteria</taxon>
        <taxon>Bacillati</taxon>
        <taxon>Bacillota</taxon>
        <taxon>Clostridia</taxon>
        <taxon>Lachnospirales</taxon>
        <taxon>Lachnospiraceae</taxon>
        <taxon>Hungatella</taxon>
    </lineage>
</organism>
<evidence type="ECO:0000256" key="3">
    <source>
        <dbReference type="SAM" id="Phobius"/>
    </source>
</evidence>
<feature type="compositionally biased region" description="Gly residues" evidence="2">
    <location>
        <begin position="502"/>
        <end position="521"/>
    </location>
</feature>
<evidence type="ECO:0000259" key="4">
    <source>
        <dbReference type="Pfam" id="PF03816"/>
    </source>
</evidence>
<feature type="compositionally biased region" description="Basic and acidic residues" evidence="2">
    <location>
        <begin position="455"/>
        <end position="478"/>
    </location>
</feature>
<dbReference type="NCBIfam" id="TIGR00350">
    <property type="entry name" value="lytR_cpsA_psr"/>
    <property type="match status" value="1"/>
</dbReference>
<evidence type="ECO:0000313" key="6">
    <source>
        <dbReference type="Proteomes" id="UP000095651"/>
    </source>
</evidence>
<dbReference type="PANTHER" id="PTHR33392">
    <property type="entry name" value="POLYISOPRENYL-TEICHOIC ACID--PEPTIDOGLYCAN TEICHOIC ACID TRANSFERASE TAGU"/>
    <property type="match status" value="1"/>
</dbReference>
<keyword evidence="3" id="KW-1133">Transmembrane helix</keyword>
<dbReference type="InterPro" id="IPR004474">
    <property type="entry name" value="LytR_CpsA_psr"/>
</dbReference>
<name>A0A173XFC2_9FIRM</name>
<feature type="compositionally biased region" description="Low complexity" evidence="2">
    <location>
        <begin position="479"/>
        <end position="501"/>
    </location>
</feature>
<keyword evidence="3" id="KW-0472">Membrane</keyword>
<dbReference type="PANTHER" id="PTHR33392:SF6">
    <property type="entry name" value="POLYISOPRENYL-TEICHOIC ACID--PEPTIDOGLYCAN TEICHOIC ACID TRANSFERASE TAGU"/>
    <property type="match status" value="1"/>
</dbReference>
<feature type="compositionally biased region" description="Acidic residues" evidence="2">
    <location>
        <begin position="414"/>
        <end position="435"/>
    </location>
</feature>
<reference evidence="5 6" key="1">
    <citation type="submission" date="2015-09" db="EMBL/GenBank/DDBJ databases">
        <authorList>
            <consortium name="Pathogen Informatics"/>
        </authorList>
    </citation>
    <scope>NUCLEOTIDE SEQUENCE [LARGE SCALE GENOMIC DNA]</scope>
    <source>
        <strain evidence="5 6">2789STDY5608850</strain>
    </source>
</reference>
<evidence type="ECO:0000256" key="2">
    <source>
        <dbReference type="SAM" id="MobiDB-lite"/>
    </source>
</evidence>
<dbReference type="AlphaFoldDB" id="A0A173XFC2"/>
<dbReference type="EMBL" id="CYZE01000001">
    <property type="protein sequence ID" value="CUN50532.1"/>
    <property type="molecule type" value="Genomic_DNA"/>
</dbReference>
<dbReference type="Pfam" id="PF03816">
    <property type="entry name" value="LytR_cpsA_psr"/>
    <property type="match status" value="1"/>
</dbReference>
<evidence type="ECO:0000313" key="5">
    <source>
        <dbReference type="EMBL" id="CUN50532.1"/>
    </source>
</evidence>
<dbReference type="Gene3D" id="3.40.630.190">
    <property type="entry name" value="LCP protein"/>
    <property type="match status" value="1"/>
</dbReference>
<feature type="region of interest" description="Disordered" evidence="2">
    <location>
        <begin position="1"/>
        <end position="39"/>
    </location>
</feature>
<feature type="domain" description="Cell envelope-related transcriptional attenuator" evidence="4">
    <location>
        <begin position="118"/>
        <end position="274"/>
    </location>
</feature>
<dbReference type="Proteomes" id="UP000095651">
    <property type="component" value="Unassembled WGS sequence"/>
</dbReference>
<dbReference type="InterPro" id="IPR050922">
    <property type="entry name" value="LytR/CpsA/Psr_CW_biosynth"/>
</dbReference>
<sequence>MDYEDELDRMRAQKRRSSGAKRKVDNLSGRAYYENGNGRNPRVEYAGRPDVHQKLREERIRKKKRKKRLLMIELAVLAILAVSAFLIFGKGTNQKGYWTIAIFGVDSRDGKLEKGALSDVEMICNIDKATGEIKLVSVFRDTYLKINSEGTYHKINEAYFKGGHKQAVEALNENLDLKIDDYATFNWKAVAEAINILGGVDIEITDAEFSYINGFITETVNSTGIGSYQLKSAGMNHLDGVQAVAYARLRLMDTDFNRTERQRKVVTLALEKAKQADFGTLKTLVSTVFPQISTSIGIDDLFTIAKGITKYHIGETAGFPFSRTTMRIGKMDCVIATTLESNVIQLHQFLYNVENYSPSSTVKSISARISEESGISEPGKNAPTGGGSTKKNSGAASAPKETAPPETESVTEASVEETMETTEETEAETTEEETTAAETNGDGSLIGPGAGLDGAAKEPEETKGTKETKEETKAETKASEPAAPETTKTPETAAPSAPGDKGPAGGSSGGPEGPGEVGPGV</sequence>
<dbReference type="RefSeq" id="WP_055652793.1">
    <property type="nucleotide sequence ID" value="NZ_CABIXC010000001.1"/>
</dbReference>
<keyword evidence="3" id="KW-0812">Transmembrane</keyword>
<proteinExistence type="inferred from homology"/>
<feature type="region of interest" description="Disordered" evidence="2">
    <location>
        <begin position="370"/>
        <end position="521"/>
    </location>
</feature>